<evidence type="ECO:0000313" key="3">
    <source>
        <dbReference type="EMBL" id="CEK87617.1"/>
    </source>
</evidence>
<evidence type="ECO:0000256" key="1">
    <source>
        <dbReference type="SAM" id="SignalP"/>
    </source>
</evidence>
<sequence>MAPDNKFELGLTFCVLVIMIQFTWSQNNTTIDSNTTAIIDFNTTSFDNTTTPVVTTLPTTTIATTTTISPSVPGTTIPANTDVSKCPCDLTGNACDIGCCCDPDCDSADTAVFAPCLPYSYVLDDKLCFDRDVFFLENGPTRSGDSGGLFCIYYDNDVQRNYYTNPSLVTTEAEFLTCSQI</sequence>
<keyword evidence="1" id="KW-0732">Signal</keyword>
<gene>
    <name evidence="3" type="primary">ORF160419</name>
</gene>
<proteinExistence type="predicted"/>
<feature type="domain" description="Tectonic-1-3 N-terminal" evidence="2">
    <location>
        <begin position="75"/>
        <end position="166"/>
    </location>
</feature>
<name>A0A0B7B415_9EUPU</name>
<feature type="signal peptide" evidence="1">
    <location>
        <begin position="1"/>
        <end position="25"/>
    </location>
</feature>
<dbReference type="Pfam" id="PF25752">
    <property type="entry name" value="DUF1619_N"/>
    <property type="match status" value="1"/>
</dbReference>
<evidence type="ECO:0000259" key="2">
    <source>
        <dbReference type="Pfam" id="PF25752"/>
    </source>
</evidence>
<feature type="chain" id="PRO_5002111958" description="Tectonic-1-3 N-terminal domain-containing protein" evidence="1">
    <location>
        <begin position="26"/>
        <end position="181"/>
    </location>
</feature>
<dbReference type="InterPro" id="IPR057724">
    <property type="entry name" value="TCTN1-3_N"/>
</dbReference>
<dbReference type="AlphaFoldDB" id="A0A0B7B415"/>
<dbReference type="EMBL" id="HACG01040752">
    <property type="protein sequence ID" value="CEK87617.1"/>
    <property type="molecule type" value="Transcribed_RNA"/>
</dbReference>
<dbReference type="GO" id="GO:0060271">
    <property type="term" value="P:cilium assembly"/>
    <property type="evidence" value="ECO:0007669"/>
    <property type="project" value="TreeGrafter"/>
</dbReference>
<protein>
    <recommendedName>
        <fullName evidence="2">Tectonic-1-3 N-terminal domain-containing protein</fullName>
    </recommendedName>
</protein>
<dbReference type="PANTHER" id="PTHR14611">
    <property type="entry name" value="TECTONIC FAMILY MEMBER"/>
    <property type="match status" value="1"/>
</dbReference>
<dbReference type="PANTHER" id="PTHR14611:SF2">
    <property type="entry name" value="TECTONIC"/>
    <property type="match status" value="1"/>
</dbReference>
<dbReference type="InterPro" id="IPR040354">
    <property type="entry name" value="TCTN1-3"/>
</dbReference>
<accession>A0A0B7B415</accession>
<organism evidence="3">
    <name type="scientific">Arion vulgaris</name>
    <dbReference type="NCBI Taxonomy" id="1028688"/>
    <lineage>
        <taxon>Eukaryota</taxon>
        <taxon>Metazoa</taxon>
        <taxon>Spiralia</taxon>
        <taxon>Lophotrochozoa</taxon>
        <taxon>Mollusca</taxon>
        <taxon>Gastropoda</taxon>
        <taxon>Heterobranchia</taxon>
        <taxon>Euthyneura</taxon>
        <taxon>Panpulmonata</taxon>
        <taxon>Eupulmonata</taxon>
        <taxon>Stylommatophora</taxon>
        <taxon>Helicina</taxon>
        <taxon>Arionoidea</taxon>
        <taxon>Arionidae</taxon>
        <taxon>Arion</taxon>
    </lineage>
</organism>
<reference evidence="3" key="1">
    <citation type="submission" date="2014-12" db="EMBL/GenBank/DDBJ databases">
        <title>Insight into the proteome of Arion vulgaris.</title>
        <authorList>
            <person name="Aradska J."/>
            <person name="Bulat T."/>
            <person name="Smidak R."/>
            <person name="Sarate P."/>
            <person name="Gangsoo J."/>
            <person name="Sialana F."/>
            <person name="Bilban M."/>
            <person name="Lubec G."/>
        </authorList>
    </citation>
    <scope>NUCLEOTIDE SEQUENCE</scope>
    <source>
        <tissue evidence="3">Skin</tissue>
    </source>
</reference>